<organism evidence="1 2">
    <name type="scientific">Theileria equi strain WA</name>
    <dbReference type="NCBI Taxonomy" id="1537102"/>
    <lineage>
        <taxon>Eukaryota</taxon>
        <taxon>Sar</taxon>
        <taxon>Alveolata</taxon>
        <taxon>Apicomplexa</taxon>
        <taxon>Aconoidasida</taxon>
        <taxon>Piroplasmida</taxon>
        <taxon>Theileriidae</taxon>
        <taxon>Theileria</taxon>
    </lineage>
</organism>
<evidence type="ECO:0000313" key="1">
    <source>
        <dbReference type="EMBL" id="AFZ80167.1"/>
    </source>
</evidence>
<dbReference type="AlphaFoldDB" id="L0AX53"/>
<name>L0AX53_THEEQ</name>
<dbReference type="VEuPathDB" id="PiroplasmaDB:BEWA_030200"/>
<keyword evidence="2" id="KW-1185">Reference proteome</keyword>
<evidence type="ECO:0000313" key="2">
    <source>
        <dbReference type="Proteomes" id="UP000031512"/>
    </source>
</evidence>
<dbReference type="RefSeq" id="XP_004829833.1">
    <property type="nucleotide sequence ID" value="XM_004829776.1"/>
</dbReference>
<dbReference type="Proteomes" id="UP000031512">
    <property type="component" value="Chromosome 1"/>
</dbReference>
<accession>L0AX53</accession>
<dbReference type="EMBL" id="CP001669">
    <property type="protein sequence ID" value="AFZ80167.1"/>
    <property type="molecule type" value="Genomic_DNA"/>
</dbReference>
<gene>
    <name evidence="1" type="ORF">BEWA_030200</name>
</gene>
<reference evidence="1 2" key="1">
    <citation type="journal article" date="2012" name="BMC Genomics">
        <title>Comparative genomic analysis and phylogenetic position of Theileria equi.</title>
        <authorList>
            <person name="Kappmeyer L.S."/>
            <person name="Thiagarajan M."/>
            <person name="Herndon D.R."/>
            <person name="Ramsay J.D."/>
            <person name="Caler E."/>
            <person name="Djikeng A."/>
            <person name="Gillespie J.J."/>
            <person name="Lau A.O."/>
            <person name="Roalson E.H."/>
            <person name="Silva J.C."/>
            <person name="Silva M.G."/>
            <person name="Suarez C.E."/>
            <person name="Ueti M.W."/>
            <person name="Nene V.M."/>
            <person name="Mealey R.H."/>
            <person name="Knowles D.P."/>
            <person name="Brayton K.A."/>
        </authorList>
    </citation>
    <scope>NUCLEOTIDE SEQUENCE [LARGE SCALE GENOMIC DNA]</scope>
    <source>
        <strain evidence="1 2">WA</strain>
    </source>
</reference>
<sequence length="311" mass="33874">MLKMDVKAVEIDISRGSSTDSLEGDGKYYASGSAKITLTRSYPLGLLGYESATHTPQGEKIGTIKHKGKPQTGFNDSLKSGSCSYITVYFSKLDRDYEKPLLITFDGKEYYYYASDDYWTKDDNSGQISLLKALDKQNCVRRNAHVVNICNSDPPSYRCPSCADMNIGVQSVDEKNDYKRVTHSISGTDKIDSIRNGSSTIIPSLGLESVTVYWYPLIDGSPLLICLGGGWIKRTSKTSNGWEQVKKNPLSNENDSPNILPLLQKIEEETDELSIGTKAGISIASICTGGAAIGVGVWRGPSLLSALKAAL</sequence>
<dbReference type="KEGG" id="beq:BEWA_030200"/>
<protein>
    <submittedName>
        <fullName evidence="1">Uncharacterized protein</fullName>
    </submittedName>
</protein>
<proteinExistence type="predicted"/>
<dbReference type="GeneID" id="15806999"/>